<dbReference type="GO" id="GO:0005886">
    <property type="term" value="C:plasma membrane"/>
    <property type="evidence" value="ECO:0007669"/>
    <property type="project" value="TreeGrafter"/>
</dbReference>
<protein>
    <recommendedName>
        <fullName evidence="6">Late embryogenesis abundant protein LEA-2 subgroup domain-containing protein</fullName>
    </recommendedName>
</protein>
<evidence type="ECO:0000256" key="1">
    <source>
        <dbReference type="ARBA" id="ARBA00004370"/>
    </source>
</evidence>
<gene>
    <name evidence="5" type="ORF">CB5_LOCUS28514</name>
</gene>
<evidence type="ECO:0000313" key="5">
    <source>
        <dbReference type="EMBL" id="CAD1845303.1"/>
    </source>
</evidence>
<dbReference type="AlphaFoldDB" id="A0A6V7QQ88"/>
<keyword evidence="4" id="KW-0812">Transmembrane</keyword>
<keyword evidence="2 4" id="KW-0472">Membrane</keyword>
<evidence type="ECO:0000256" key="3">
    <source>
        <dbReference type="SAM" id="MobiDB-lite"/>
    </source>
</evidence>
<proteinExistence type="predicted"/>
<name>A0A6V7QQ88_ANACO</name>
<accession>A0A6V7QQ88</accession>
<feature type="compositionally biased region" description="Gly residues" evidence="3">
    <location>
        <begin position="21"/>
        <end position="32"/>
    </location>
</feature>
<organism evidence="5">
    <name type="scientific">Ananas comosus var. bracteatus</name>
    <name type="common">red pineapple</name>
    <dbReference type="NCBI Taxonomy" id="296719"/>
    <lineage>
        <taxon>Eukaryota</taxon>
        <taxon>Viridiplantae</taxon>
        <taxon>Streptophyta</taxon>
        <taxon>Embryophyta</taxon>
        <taxon>Tracheophyta</taxon>
        <taxon>Spermatophyta</taxon>
        <taxon>Magnoliopsida</taxon>
        <taxon>Liliopsida</taxon>
        <taxon>Poales</taxon>
        <taxon>Bromeliaceae</taxon>
        <taxon>Bromelioideae</taxon>
        <taxon>Ananas</taxon>
    </lineage>
</organism>
<sequence>MADRVYPSGKPNTRPPQALNVGGGGGGGGGGAAAAFPATKSQMYQRPAYRPQAPKSRRRSGRSCCCSCVLWTLLALVGLVLLAAIAGGSSTCSTAPPPTFAVSSLRLSALNLSSSGDLLTSSLDVSVAVRNPNKKIAFLYDPISATASSASGGVDVGDGSFPEGGTLGLRIDLETKAGVKIGKVTTKKIGIRVRCEGIQVAAPKGKSSSSSSSAPAMDVACKVKLRIKIWKWTF</sequence>
<evidence type="ECO:0000256" key="2">
    <source>
        <dbReference type="ARBA" id="ARBA00023136"/>
    </source>
</evidence>
<dbReference type="PANTHER" id="PTHR31234">
    <property type="entry name" value="LATE EMBRYOGENESIS ABUNDANT (LEA) HYDROXYPROLINE-RICH GLYCOPROTEIN FAMILY"/>
    <property type="match status" value="1"/>
</dbReference>
<dbReference type="InterPro" id="IPR044839">
    <property type="entry name" value="NDR1-like"/>
</dbReference>
<dbReference type="GO" id="GO:0098542">
    <property type="term" value="P:defense response to other organism"/>
    <property type="evidence" value="ECO:0007669"/>
    <property type="project" value="InterPro"/>
</dbReference>
<feature type="region of interest" description="Disordered" evidence="3">
    <location>
        <begin position="1"/>
        <end position="39"/>
    </location>
</feature>
<evidence type="ECO:0008006" key="6">
    <source>
        <dbReference type="Google" id="ProtNLM"/>
    </source>
</evidence>
<comment type="subcellular location">
    <subcellularLocation>
        <location evidence="1">Membrane</location>
    </subcellularLocation>
</comment>
<feature type="transmembrane region" description="Helical" evidence="4">
    <location>
        <begin position="64"/>
        <end position="86"/>
    </location>
</feature>
<dbReference type="PANTHER" id="PTHR31234:SF2">
    <property type="entry name" value="OS05G0199100 PROTEIN"/>
    <property type="match status" value="1"/>
</dbReference>
<evidence type="ECO:0000256" key="4">
    <source>
        <dbReference type="SAM" id="Phobius"/>
    </source>
</evidence>
<keyword evidence="4" id="KW-1133">Transmembrane helix</keyword>
<dbReference type="EMBL" id="CAJEUB010000001">
    <property type="protein sequence ID" value="CAD1845303.1"/>
    <property type="molecule type" value="Genomic_DNA"/>
</dbReference>
<reference evidence="5" key="1">
    <citation type="submission" date="2020-07" db="EMBL/GenBank/DDBJ databases">
        <authorList>
            <person name="Lin J."/>
        </authorList>
    </citation>
    <scope>NUCLEOTIDE SEQUENCE</scope>
</reference>